<dbReference type="Gene3D" id="3.10.100.10">
    <property type="entry name" value="Mannose-Binding Protein A, subunit A"/>
    <property type="match status" value="1"/>
</dbReference>
<dbReference type="Proteomes" id="UP000694620">
    <property type="component" value="Chromosome 9"/>
</dbReference>
<evidence type="ECO:0000313" key="4">
    <source>
        <dbReference type="Proteomes" id="UP000694620"/>
    </source>
</evidence>
<feature type="chain" id="PRO_5034879625" description="C-type lectin domain-containing protein" evidence="1">
    <location>
        <begin position="23"/>
        <end position="173"/>
    </location>
</feature>
<dbReference type="SMART" id="SM00034">
    <property type="entry name" value="CLECT"/>
    <property type="match status" value="1"/>
</dbReference>
<dbReference type="PANTHER" id="PTHR22803">
    <property type="entry name" value="MANNOSE, PHOSPHOLIPASE, LECTIN RECEPTOR RELATED"/>
    <property type="match status" value="1"/>
</dbReference>
<dbReference type="InterPro" id="IPR001304">
    <property type="entry name" value="C-type_lectin-like"/>
</dbReference>
<name>A0A8C4T477_ERPCA</name>
<feature type="domain" description="C-type lectin" evidence="2">
    <location>
        <begin position="29"/>
        <end position="140"/>
    </location>
</feature>
<sequence>WTRHTSVLIFLQTSAVLQRGYCGPGWESFNGRCYMFFPFPKSWADSEVHCVSLGGSLASVHNSYANHFITNLIKSQDSTGPPTCWLGLTNGRIAGVLQTSSWLWTDGSPWDFTKWHWGEPNNFGGTENCIHINYTFNWNSMEKKQKVFSQRGAREVMCLDFQKAFHKRTCRST</sequence>
<reference evidence="3" key="1">
    <citation type="submission" date="2021-06" db="EMBL/GenBank/DDBJ databases">
        <authorList>
            <consortium name="Wellcome Sanger Institute Data Sharing"/>
        </authorList>
    </citation>
    <scope>NUCLEOTIDE SEQUENCE [LARGE SCALE GENOMIC DNA]</scope>
</reference>
<dbReference type="InterPro" id="IPR016186">
    <property type="entry name" value="C-type_lectin-like/link_sf"/>
</dbReference>
<feature type="signal peptide" evidence="1">
    <location>
        <begin position="1"/>
        <end position="22"/>
    </location>
</feature>
<evidence type="ECO:0000256" key="1">
    <source>
        <dbReference type="SAM" id="SignalP"/>
    </source>
</evidence>
<dbReference type="GeneTree" id="ENSGT01050000244842"/>
<dbReference type="PROSITE" id="PS50041">
    <property type="entry name" value="C_TYPE_LECTIN_2"/>
    <property type="match status" value="1"/>
</dbReference>
<proteinExistence type="predicted"/>
<accession>A0A8C4T477</accession>
<dbReference type="SUPFAM" id="SSF56436">
    <property type="entry name" value="C-type lectin-like"/>
    <property type="match status" value="1"/>
</dbReference>
<evidence type="ECO:0000313" key="3">
    <source>
        <dbReference type="Ensembl" id="ENSECRP00000026173.1"/>
    </source>
</evidence>
<dbReference type="InterPro" id="IPR016187">
    <property type="entry name" value="CTDL_fold"/>
</dbReference>
<dbReference type="Ensembl" id="ENSECRT00000026717.1">
    <property type="protein sequence ID" value="ENSECRP00000026173.1"/>
    <property type="gene ID" value="ENSECRG00000017675.1"/>
</dbReference>
<keyword evidence="4" id="KW-1185">Reference proteome</keyword>
<organism evidence="3 4">
    <name type="scientific">Erpetoichthys calabaricus</name>
    <name type="common">Rope fish</name>
    <name type="synonym">Calamoichthys calabaricus</name>
    <dbReference type="NCBI Taxonomy" id="27687"/>
    <lineage>
        <taxon>Eukaryota</taxon>
        <taxon>Metazoa</taxon>
        <taxon>Chordata</taxon>
        <taxon>Craniata</taxon>
        <taxon>Vertebrata</taxon>
        <taxon>Euteleostomi</taxon>
        <taxon>Actinopterygii</taxon>
        <taxon>Polypteriformes</taxon>
        <taxon>Polypteridae</taxon>
        <taxon>Erpetoichthys</taxon>
    </lineage>
</organism>
<dbReference type="InterPro" id="IPR050111">
    <property type="entry name" value="C-type_lectin/snaclec_domain"/>
</dbReference>
<reference evidence="3" key="2">
    <citation type="submission" date="2025-08" db="UniProtKB">
        <authorList>
            <consortium name="Ensembl"/>
        </authorList>
    </citation>
    <scope>IDENTIFICATION</scope>
</reference>
<dbReference type="Pfam" id="PF00059">
    <property type="entry name" value="Lectin_C"/>
    <property type="match status" value="1"/>
</dbReference>
<reference evidence="3" key="3">
    <citation type="submission" date="2025-09" db="UniProtKB">
        <authorList>
            <consortium name="Ensembl"/>
        </authorList>
    </citation>
    <scope>IDENTIFICATION</scope>
</reference>
<evidence type="ECO:0000259" key="2">
    <source>
        <dbReference type="PROSITE" id="PS50041"/>
    </source>
</evidence>
<protein>
    <recommendedName>
        <fullName evidence="2">C-type lectin domain-containing protein</fullName>
    </recommendedName>
</protein>
<dbReference type="AlphaFoldDB" id="A0A8C4T477"/>
<keyword evidence="1" id="KW-0732">Signal</keyword>